<proteinExistence type="predicted"/>
<dbReference type="VEuPathDB" id="FungiDB:BLGHR1_11328-2"/>
<evidence type="ECO:0000313" key="1">
    <source>
        <dbReference type="EMBL" id="SZF00585.1"/>
    </source>
</evidence>
<dbReference type="AlphaFoldDB" id="A0A383ULY2"/>
<evidence type="ECO:0000313" key="2">
    <source>
        <dbReference type="Proteomes" id="UP000275772"/>
    </source>
</evidence>
<accession>A0A383ULY2</accession>
<organism evidence="1 2">
    <name type="scientific">Blumeria hordei</name>
    <name type="common">Barley powdery mildew</name>
    <name type="synonym">Blumeria graminis f. sp. hordei</name>
    <dbReference type="NCBI Taxonomy" id="2867405"/>
    <lineage>
        <taxon>Eukaryota</taxon>
        <taxon>Fungi</taxon>
        <taxon>Dikarya</taxon>
        <taxon>Ascomycota</taxon>
        <taxon>Pezizomycotina</taxon>
        <taxon>Leotiomycetes</taxon>
        <taxon>Erysiphales</taxon>
        <taxon>Erysiphaceae</taxon>
        <taxon>Blumeria</taxon>
    </lineage>
</organism>
<name>A0A383ULY2_BLUHO</name>
<dbReference type="Proteomes" id="UP000275772">
    <property type="component" value="Unassembled WGS sequence"/>
</dbReference>
<reference evidence="1 2" key="1">
    <citation type="submission" date="2017-11" db="EMBL/GenBank/DDBJ databases">
        <authorList>
            <person name="Kracher B."/>
        </authorList>
    </citation>
    <scope>NUCLEOTIDE SEQUENCE [LARGE SCALE GENOMIC DNA]</scope>
    <source>
        <strain evidence="1 2">RACE1</strain>
    </source>
</reference>
<protein>
    <submittedName>
        <fullName evidence="1">Uncharacterized protein</fullName>
    </submittedName>
</protein>
<sequence>MRRGNQFPPAHWLTNRCQADTGQTKAIESRIPAVRMVIATLLPPFTGSRHKESPLWFTMTHSSRYLAFRS</sequence>
<dbReference type="EMBL" id="UNSH01000014">
    <property type="protein sequence ID" value="SZF00585.1"/>
    <property type="molecule type" value="Genomic_DNA"/>
</dbReference>
<gene>
    <name evidence="1" type="ORF">BLGHR1_11328</name>
</gene>